<keyword evidence="2" id="KW-1185">Reference proteome</keyword>
<accession>A0A918U361</accession>
<reference evidence="1" key="2">
    <citation type="submission" date="2020-09" db="EMBL/GenBank/DDBJ databases">
        <authorList>
            <person name="Sun Q."/>
            <person name="Ohkuma M."/>
        </authorList>
    </citation>
    <scope>NUCLEOTIDE SEQUENCE</scope>
    <source>
        <strain evidence="1">JCM 4956</strain>
    </source>
</reference>
<evidence type="ECO:0000313" key="2">
    <source>
        <dbReference type="Proteomes" id="UP000645555"/>
    </source>
</evidence>
<name>A0A918U361_9ACTN</name>
<sequence length="349" mass="37335">MRVEWVLEPLVGVGPLRFGMHPDEVEVALDGAVAHVSQGLGNGIGWGHYTDWGVTGVYGEGNGLVAVAVDAMDGPLVRLRDVGLVARVPSEVCADLRELALREGVSVRLNRGGDPEIEAWGVSMGASQEHGLSPEGYTRRLDTVITSALLVCPELAADPYGAEPVVNWWDVRDEPTNTGVWPVRAEQERQQWEWSPLKSVGPLGFGMSPQEVAAALCEEPASRHGRFPLGPPWEGPAQWNLEADRFDRVGVTAHYSGGHDGRPALGAVTVHGRTGPQVDFAGIRLIGMSVTAVDTALTRYTEGADPGLVFGCAGDLGVDGLNMYVRATRAGDAMVSEARFCQAEWEDHG</sequence>
<organism evidence="1 2">
    <name type="scientific">Streptomyces fructofermentans</name>
    <dbReference type="NCBI Taxonomy" id="152141"/>
    <lineage>
        <taxon>Bacteria</taxon>
        <taxon>Bacillati</taxon>
        <taxon>Actinomycetota</taxon>
        <taxon>Actinomycetes</taxon>
        <taxon>Kitasatosporales</taxon>
        <taxon>Streptomycetaceae</taxon>
        <taxon>Streptomyces</taxon>
    </lineage>
</organism>
<reference evidence="1" key="1">
    <citation type="journal article" date="2014" name="Int. J. Syst. Evol. Microbiol.">
        <title>Complete genome sequence of Corynebacterium casei LMG S-19264T (=DSM 44701T), isolated from a smear-ripened cheese.</title>
        <authorList>
            <consortium name="US DOE Joint Genome Institute (JGI-PGF)"/>
            <person name="Walter F."/>
            <person name="Albersmeier A."/>
            <person name="Kalinowski J."/>
            <person name="Ruckert C."/>
        </authorList>
    </citation>
    <scope>NUCLEOTIDE SEQUENCE</scope>
    <source>
        <strain evidence="1">JCM 4956</strain>
    </source>
</reference>
<proteinExistence type="predicted"/>
<protein>
    <submittedName>
        <fullName evidence="1">Uncharacterized protein</fullName>
    </submittedName>
</protein>
<dbReference type="EMBL" id="BMWD01000027">
    <property type="protein sequence ID" value="GGX85724.1"/>
    <property type="molecule type" value="Genomic_DNA"/>
</dbReference>
<dbReference type="RefSeq" id="WP_190038863.1">
    <property type="nucleotide sequence ID" value="NZ_BMWD01000027.1"/>
</dbReference>
<comment type="caution">
    <text evidence="1">The sequence shown here is derived from an EMBL/GenBank/DDBJ whole genome shotgun (WGS) entry which is preliminary data.</text>
</comment>
<evidence type="ECO:0000313" key="1">
    <source>
        <dbReference type="EMBL" id="GGX85724.1"/>
    </source>
</evidence>
<dbReference type="Proteomes" id="UP000645555">
    <property type="component" value="Unassembled WGS sequence"/>
</dbReference>
<dbReference type="AlphaFoldDB" id="A0A918U361"/>
<gene>
    <name evidence="1" type="ORF">GCM10010515_61360</name>
</gene>